<dbReference type="GO" id="GO:0016787">
    <property type="term" value="F:hydrolase activity"/>
    <property type="evidence" value="ECO:0007669"/>
    <property type="project" value="UniProtKB-KW"/>
</dbReference>
<accession>A0ABP7UWJ7</accession>
<dbReference type="Pfam" id="PF12697">
    <property type="entry name" value="Abhydrolase_6"/>
    <property type="match status" value="1"/>
</dbReference>
<name>A0ABP7UWJ7_9ACTN</name>
<evidence type="ECO:0000259" key="1">
    <source>
        <dbReference type="Pfam" id="PF12697"/>
    </source>
</evidence>
<dbReference type="RefSeq" id="WP_344939293.1">
    <property type="nucleotide sequence ID" value="NZ_BAAAZG010000001.1"/>
</dbReference>
<protein>
    <submittedName>
        <fullName evidence="2">Alpha/beta hydrolase</fullName>
    </submittedName>
</protein>
<dbReference type="InterPro" id="IPR000073">
    <property type="entry name" value="AB_hydrolase_1"/>
</dbReference>
<gene>
    <name evidence="2" type="ORF">GCM10022214_01560</name>
</gene>
<feature type="domain" description="AB hydrolase-1" evidence="1">
    <location>
        <begin position="27"/>
        <end position="253"/>
    </location>
</feature>
<dbReference type="InterPro" id="IPR029058">
    <property type="entry name" value="AB_hydrolase_fold"/>
</dbReference>
<comment type="caution">
    <text evidence="2">The sequence shown here is derived from an EMBL/GenBank/DDBJ whole genome shotgun (WGS) entry which is preliminary data.</text>
</comment>
<organism evidence="2 3">
    <name type="scientific">Actinomadura miaoliensis</name>
    <dbReference type="NCBI Taxonomy" id="430685"/>
    <lineage>
        <taxon>Bacteria</taxon>
        <taxon>Bacillati</taxon>
        <taxon>Actinomycetota</taxon>
        <taxon>Actinomycetes</taxon>
        <taxon>Streptosporangiales</taxon>
        <taxon>Thermomonosporaceae</taxon>
        <taxon>Actinomadura</taxon>
    </lineage>
</organism>
<dbReference type="EMBL" id="BAAAZG010000001">
    <property type="protein sequence ID" value="GAA4054431.1"/>
    <property type="molecule type" value="Genomic_DNA"/>
</dbReference>
<dbReference type="InterPro" id="IPR050228">
    <property type="entry name" value="Carboxylesterase_BioH"/>
</dbReference>
<reference evidence="3" key="1">
    <citation type="journal article" date="2019" name="Int. J. Syst. Evol. Microbiol.">
        <title>The Global Catalogue of Microorganisms (GCM) 10K type strain sequencing project: providing services to taxonomists for standard genome sequencing and annotation.</title>
        <authorList>
            <consortium name="The Broad Institute Genomics Platform"/>
            <consortium name="The Broad Institute Genome Sequencing Center for Infectious Disease"/>
            <person name="Wu L."/>
            <person name="Ma J."/>
        </authorList>
    </citation>
    <scope>NUCLEOTIDE SEQUENCE [LARGE SCALE GENOMIC DNA]</scope>
    <source>
        <strain evidence="3">JCM 16702</strain>
    </source>
</reference>
<keyword evidence="2" id="KW-0378">Hydrolase</keyword>
<evidence type="ECO:0000313" key="2">
    <source>
        <dbReference type="EMBL" id="GAA4054431.1"/>
    </source>
</evidence>
<dbReference type="PANTHER" id="PTHR43194">
    <property type="entry name" value="HYDROLASE ALPHA/BETA FOLD FAMILY"/>
    <property type="match status" value="1"/>
</dbReference>
<dbReference type="PANTHER" id="PTHR43194:SF2">
    <property type="entry name" value="PEROXISOMAL MEMBRANE PROTEIN LPX1"/>
    <property type="match status" value="1"/>
</dbReference>
<dbReference type="Gene3D" id="3.40.50.1820">
    <property type="entry name" value="alpha/beta hydrolase"/>
    <property type="match status" value="1"/>
</dbReference>
<evidence type="ECO:0000313" key="3">
    <source>
        <dbReference type="Proteomes" id="UP001500683"/>
    </source>
</evidence>
<proteinExistence type="predicted"/>
<dbReference type="SUPFAM" id="SSF53474">
    <property type="entry name" value="alpha/beta-Hydrolases"/>
    <property type="match status" value="1"/>
</dbReference>
<keyword evidence="3" id="KW-1185">Reference proteome</keyword>
<sequence>MTWSERVVVRDGVRLFCRDWGGTGPPLLLLHGLAGHAGEWDLLAQRLTPRYRVVAVDQRGHGAAERRPQDVSRAAYVADAIAVVDQLALHKPVLVGQSLGGHTAMLVAAARLELPRALVLIEAGPGDPTPNAPADIGAWLDSWPIPFPSRASAAEFFGGGPVGEAWAAGLEKRDTGWWPRFDRDVMVDSLAETARRSFWHEWSQISCPTLLILAEASFLPAQEAEQMLRIRPATVAMSIPHTGHDLHLQRPDTLHTVLLEFLNGLPPHQPAGSTSPTATRRY</sequence>
<dbReference type="Proteomes" id="UP001500683">
    <property type="component" value="Unassembled WGS sequence"/>
</dbReference>